<evidence type="ECO:0000313" key="3">
    <source>
        <dbReference type="Proteomes" id="UP000247689"/>
    </source>
</evidence>
<dbReference type="RefSeq" id="WP_110200597.1">
    <property type="nucleotide sequence ID" value="NZ_QICH01000001.1"/>
</dbReference>
<feature type="transmembrane region" description="Helical" evidence="1">
    <location>
        <begin position="28"/>
        <end position="50"/>
    </location>
</feature>
<evidence type="ECO:0000313" key="2">
    <source>
        <dbReference type="EMBL" id="PXF64549.1"/>
    </source>
</evidence>
<keyword evidence="1" id="KW-1133">Transmembrane helix</keyword>
<reference evidence="2 3" key="1">
    <citation type="submission" date="2018-05" db="EMBL/GenBank/DDBJ databases">
        <title>Kangiella spongicola genome sequence.</title>
        <authorList>
            <person name="Maclea K.S."/>
            <person name="Goen A.E."/>
            <person name="Kelley C."/>
            <person name="Underriner A."/>
            <person name="Silverwood T."/>
            <person name="Trachtenberg A.M."/>
        </authorList>
    </citation>
    <scope>NUCLEOTIDE SEQUENCE [LARGE SCALE GENOMIC DNA]</scope>
    <source>
        <strain evidence="2 3">ATCC BAA-2076</strain>
    </source>
</reference>
<dbReference type="Proteomes" id="UP000247689">
    <property type="component" value="Unassembled WGS sequence"/>
</dbReference>
<dbReference type="EMBL" id="QICH01000001">
    <property type="protein sequence ID" value="PXF64549.1"/>
    <property type="molecule type" value="Genomic_DNA"/>
</dbReference>
<keyword evidence="1" id="KW-0812">Transmembrane</keyword>
<evidence type="ECO:0000256" key="1">
    <source>
        <dbReference type="SAM" id="Phobius"/>
    </source>
</evidence>
<proteinExistence type="predicted"/>
<gene>
    <name evidence="2" type="ORF">DL796_05265</name>
</gene>
<keyword evidence="3" id="KW-1185">Reference proteome</keyword>
<comment type="caution">
    <text evidence="2">The sequence shown here is derived from an EMBL/GenBank/DDBJ whole genome shotgun (WGS) entry which is preliminary data.</text>
</comment>
<protein>
    <submittedName>
        <fullName evidence="2">Uncharacterized protein</fullName>
    </submittedName>
</protein>
<feature type="transmembrane region" description="Helical" evidence="1">
    <location>
        <begin position="62"/>
        <end position="81"/>
    </location>
</feature>
<sequence>MDGLFEGIVGGSLGVLLLNIKFKKDKPIWLKSLYLSVIFFVLFSVIELIFRESSITTFWDTLFGFFCWIYLPFTGLLYLFWYGDKLREEHKD</sequence>
<dbReference type="OrthoDB" id="9890787at2"/>
<accession>A0A318DEJ7</accession>
<dbReference type="AlphaFoldDB" id="A0A318DEJ7"/>
<keyword evidence="1" id="KW-0472">Membrane</keyword>
<organism evidence="2 3">
    <name type="scientific">Kangiella spongicola</name>
    <dbReference type="NCBI Taxonomy" id="796379"/>
    <lineage>
        <taxon>Bacteria</taxon>
        <taxon>Pseudomonadati</taxon>
        <taxon>Pseudomonadota</taxon>
        <taxon>Gammaproteobacteria</taxon>
        <taxon>Kangiellales</taxon>
        <taxon>Kangiellaceae</taxon>
        <taxon>Kangiella</taxon>
    </lineage>
</organism>
<name>A0A318DEJ7_9GAMM</name>